<comment type="function">
    <text evidence="2">CRISPR (clustered regularly interspaced short palindromic repeat) is an adaptive immune system that provides protection against mobile genetic elements (viruses, transposable elements and conjugative plasmids). CRISPR clusters contain spacers, sequences complementary to antecedent mobile elements, and target invading nucleic acids. CRISPR clusters are transcribed and processed into CRISPR RNA (crRNA).</text>
</comment>
<dbReference type="PANTHER" id="PTHR37459">
    <property type="match status" value="1"/>
</dbReference>
<dbReference type="EMBL" id="DRXS01000147">
    <property type="protein sequence ID" value="HHR40721.1"/>
    <property type="molecule type" value="Genomic_DNA"/>
</dbReference>
<proteinExistence type="predicted"/>
<keyword evidence="1" id="KW-0051">Antiviral defense</keyword>
<reference evidence="3" key="1">
    <citation type="journal article" date="2020" name="mSystems">
        <title>Genome- and Community-Level Interaction Insights into Carbon Utilization and Element Cycling Functions of Hydrothermarchaeota in Hydrothermal Sediment.</title>
        <authorList>
            <person name="Zhou Z."/>
            <person name="Liu Y."/>
            <person name="Xu W."/>
            <person name="Pan J."/>
            <person name="Luo Z.H."/>
            <person name="Li M."/>
        </authorList>
    </citation>
    <scope>NUCLEOTIDE SEQUENCE [LARGE SCALE GENOMIC DNA]</scope>
    <source>
        <strain evidence="3">SpSt-1084</strain>
    </source>
</reference>
<dbReference type="InterPro" id="IPR052681">
    <property type="entry name" value="CRISPR-Cas7/Cst2/DevR"/>
</dbReference>
<dbReference type="AlphaFoldDB" id="A0A7C5YFG8"/>
<dbReference type="Pfam" id="PF01905">
    <property type="entry name" value="DevR"/>
    <property type="match status" value="1"/>
</dbReference>
<dbReference type="GO" id="GO:0051607">
    <property type="term" value="P:defense response to virus"/>
    <property type="evidence" value="ECO:0007669"/>
    <property type="project" value="UniProtKB-KW"/>
</dbReference>
<dbReference type="InterPro" id="IPR002764">
    <property type="entry name" value="Cas7/Cst2/DevR_sub_I-a/Apern"/>
</dbReference>
<evidence type="ECO:0000313" key="3">
    <source>
        <dbReference type="EMBL" id="HHR40721.1"/>
    </source>
</evidence>
<dbReference type="NCBIfam" id="TIGR02583">
    <property type="entry name" value="DevR_archaea"/>
    <property type="match status" value="1"/>
</dbReference>
<evidence type="ECO:0000256" key="1">
    <source>
        <dbReference type="ARBA" id="ARBA00023118"/>
    </source>
</evidence>
<comment type="caution">
    <text evidence="3">The sequence shown here is derived from an EMBL/GenBank/DDBJ whole genome shotgun (WGS) entry which is preliminary data.</text>
</comment>
<protein>
    <submittedName>
        <fullName evidence="3">Type I-A CRISPR-associated protein Cas7/Csa2</fullName>
    </submittedName>
</protein>
<dbReference type="PANTHER" id="PTHR37459:SF1">
    <property type="entry name" value="CRISPR-ASSOCIATED PROTEIN CAS7_CST2_DEVR"/>
    <property type="match status" value="1"/>
</dbReference>
<accession>A0A7C5YFG8</accession>
<name>A0A7C5YFG8_CALS0</name>
<gene>
    <name evidence="3" type="primary">cas7a</name>
    <name evidence="3" type="ORF">ENM42_02710</name>
</gene>
<dbReference type="InterPro" id="IPR010154">
    <property type="entry name" value="CRISPR-assoc_Cas7/Cst2/DevR"/>
</dbReference>
<evidence type="ECO:0000256" key="2">
    <source>
        <dbReference type="ARBA" id="ARBA00025626"/>
    </source>
</evidence>
<sequence>MFVSTSLRMLVNVESLNAVETVGNVSRHRVAPIVIPQDAGYTIKYVPAVSGESIGHGYQSVLADIALREGLPVGEFSARKEFLKYSGDSYLEGISPPSNHDDIRRFEVDVLLKDVVADVGGFLYTGKISVKRTSRLQVGYLLPALEDVTNAAAVEAQFHVRYLASQEQKREKTGDETRLGQAIYNIEAASALYTMTLNLDLSGVGVPSTQFGKKHEKERQLESQAPKRRAAALKALATLLGQISFGGKHARYLPNAELMSCVFTVSETPFTVTPGNFRDYIQRTSERLRKLSSILNSKNMVWAVTREKSLAVTAEVKIVQNTEDIVAELMELLRQNGLVA</sequence>
<organism evidence="3">
    <name type="scientific">Caldiarchaeum subterraneum</name>
    <dbReference type="NCBI Taxonomy" id="311458"/>
    <lineage>
        <taxon>Archaea</taxon>
        <taxon>Nitrososphaerota</taxon>
        <taxon>Candidatus Caldarchaeales</taxon>
        <taxon>Candidatus Caldarchaeaceae</taxon>
        <taxon>Candidatus Caldarchaeum</taxon>
    </lineage>
</organism>
<dbReference type="NCBIfam" id="TIGR01875">
    <property type="entry name" value="cas_MJ0381"/>
    <property type="match status" value="1"/>
</dbReference>